<evidence type="ECO:0000313" key="1">
    <source>
        <dbReference type="EMBL" id="CAE7028347.1"/>
    </source>
</evidence>
<gene>
    <name evidence="1" type="ORF">PTTW11_04410</name>
</gene>
<accession>A0A6S6VZ58</accession>
<evidence type="ECO:0000313" key="2">
    <source>
        <dbReference type="Proteomes" id="UP000472372"/>
    </source>
</evidence>
<organism evidence="1 2">
    <name type="scientific">Pyrenophora teres f. teres</name>
    <dbReference type="NCBI Taxonomy" id="97479"/>
    <lineage>
        <taxon>Eukaryota</taxon>
        <taxon>Fungi</taxon>
        <taxon>Dikarya</taxon>
        <taxon>Ascomycota</taxon>
        <taxon>Pezizomycotina</taxon>
        <taxon>Dothideomycetes</taxon>
        <taxon>Pleosporomycetidae</taxon>
        <taxon>Pleosporales</taxon>
        <taxon>Pleosporineae</taxon>
        <taxon>Pleosporaceae</taxon>
        <taxon>Pyrenophora</taxon>
    </lineage>
</organism>
<reference evidence="1" key="1">
    <citation type="submission" date="2021-02" db="EMBL/GenBank/DDBJ databases">
        <authorList>
            <person name="Syme A R."/>
            <person name="Syme A R."/>
            <person name="Moolhuijzen P."/>
        </authorList>
    </citation>
    <scope>NUCLEOTIDE SEQUENCE</scope>
    <source>
        <strain evidence="1">W1-1</strain>
    </source>
</reference>
<proteinExistence type="predicted"/>
<dbReference type="EMBL" id="HG992979">
    <property type="protein sequence ID" value="CAE7028347.1"/>
    <property type="molecule type" value="Genomic_DNA"/>
</dbReference>
<protein>
    <submittedName>
        <fullName evidence="1">Uncharacterized protein</fullName>
    </submittedName>
</protein>
<name>A0A6S6VZ58_9PLEO</name>
<sequence>MKAFLPLAIAPLLGLALARNSIYCSSVSWNDAECPGWKAKGCCNSYNINGHFSDGFKNGDYKVSDDGRNEGCTSPGLNYKDGFVACVD</sequence>
<dbReference type="AlphaFoldDB" id="A0A6S6VZ58"/>
<dbReference type="Proteomes" id="UP000472372">
    <property type="component" value="Chromosome 3"/>
</dbReference>